<keyword evidence="1" id="KW-1185">Reference proteome</keyword>
<name>A0ABM1S4H1_LIMPO</name>
<sequence length="188" mass="21807">MVKKPDGARIVSSKWNFFEKTPIKVKKPYGARIILRPTDWWSYVFQRFYENPRILQENDIVVSDFCLNNEDFLDKNSAYFVGMLHENILLLRLKIHPTLHGIDVAYRTSMSSVVQKVYYDSSSSQGKMIQPGFCYHATILLAPNETIVTLNGVMLAQFSRYYHPNEIINLKLDNRALLLSSSTTFYII</sequence>
<accession>A0ABM1S4H1</accession>
<dbReference type="RefSeq" id="XP_022238526.1">
    <property type="nucleotide sequence ID" value="XM_022382818.1"/>
</dbReference>
<protein>
    <submittedName>
        <fullName evidence="2">Uncharacterized protein LOC111085221</fullName>
    </submittedName>
</protein>
<proteinExistence type="predicted"/>
<dbReference type="GeneID" id="111085221"/>
<evidence type="ECO:0000313" key="2">
    <source>
        <dbReference type="RefSeq" id="XP_022238526.1"/>
    </source>
</evidence>
<organism evidence="1 2">
    <name type="scientific">Limulus polyphemus</name>
    <name type="common">Atlantic horseshoe crab</name>
    <dbReference type="NCBI Taxonomy" id="6850"/>
    <lineage>
        <taxon>Eukaryota</taxon>
        <taxon>Metazoa</taxon>
        <taxon>Ecdysozoa</taxon>
        <taxon>Arthropoda</taxon>
        <taxon>Chelicerata</taxon>
        <taxon>Merostomata</taxon>
        <taxon>Xiphosura</taxon>
        <taxon>Limulidae</taxon>
        <taxon>Limulus</taxon>
    </lineage>
</organism>
<dbReference type="Proteomes" id="UP000694941">
    <property type="component" value="Unplaced"/>
</dbReference>
<evidence type="ECO:0000313" key="1">
    <source>
        <dbReference type="Proteomes" id="UP000694941"/>
    </source>
</evidence>
<gene>
    <name evidence="2" type="primary">LOC111085221</name>
</gene>
<reference evidence="2" key="1">
    <citation type="submission" date="2025-08" db="UniProtKB">
        <authorList>
            <consortium name="RefSeq"/>
        </authorList>
    </citation>
    <scope>IDENTIFICATION</scope>
    <source>
        <tissue evidence="2">Muscle</tissue>
    </source>
</reference>